<accession>A0ABD1T6W0</accession>
<organism evidence="1 2">
    <name type="scientific">Forsythia ovata</name>
    <dbReference type="NCBI Taxonomy" id="205694"/>
    <lineage>
        <taxon>Eukaryota</taxon>
        <taxon>Viridiplantae</taxon>
        <taxon>Streptophyta</taxon>
        <taxon>Embryophyta</taxon>
        <taxon>Tracheophyta</taxon>
        <taxon>Spermatophyta</taxon>
        <taxon>Magnoliopsida</taxon>
        <taxon>eudicotyledons</taxon>
        <taxon>Gunneridae</taxon>
        <taxon>Pentapetalae</taxon>
        <taxon>asterids</taxon>
        <taxon>lamiids</taxon>
        <taxon>Lamiales</taxon>
        <taxon>Oleaceae</taxon>
        <taxon>Forsythieae</taxon>
        <taxon>Forsythia</taxon>
    </lineage>
</organism>
<gene>
    <name evidence="1" type="ORF">Fot_32116</name>
</gene>
<dbReference type="AlphaFoldDB" id="A0ABD1T6W0"/>
<sequence>MKRSFLPLGSKIRLLYGRLITDTVIKLGADLREEKLISIQKKIGASSLMNARFELVDGVWTKPGVEVGDIWVERAAHFMPPLTADWVAFMKDFWTFQANVMENILEFRAQNWELIARQDHLDEMIKKLQDSEDEDS</sequence>
<protein>
    <submittedName>
        <fullName evidence="1">Uncharacterized protein</fullName>
    </submittedName>
</protein>
<keyword evidence="2" id="KW-1185">Reference proteome</keyword>
<reference evidence="2" key="1">
    <citation type="submission" date="2024-07" db="EMBL/GenBank/DDBJ databases">
        <title>Two chromosome-level genome assemblies of Korean endemic species Abeliophyllum distichum and Forsythia ovata (Oleaceae).</title>
        <authorList>
            <person name="Jang H."/>
        </authorList>
    </citation>
    <scope>NUCLEOTIDE SEQUENCE [LARGE SCALE GENOMIC DNA]</scope>
</reference>
<comment type="caution">
    <text evidence="1">The sequence shown here is derived from an EMBL/GenBank/DDBJ whole genome shotgun (WGS) entry which is preliminary data.</text>
</comment>
<evidence type="ECO:0000313" key="2">
    <source>
        <dbReference type="Proteomes" id="UP001604277"/>
    </source>
</evidence>
<proteinExistence type="predicted"/>
<dbReference type="Proteomes" id="UP001604277">
    <property type="component" value="Unassembled WGS sequence"/>
</dbReference>
<name>A0ABD1T6W0_9LAMI</name>
<evidence type="ECO:0000313" key="1">
    <source>
        <dbReference type="EMBL" id="KAL2508469.1"/>
    </source>
</evidence>
<dbReference type="EMBL" id="JBFOLJ010000009">
    <property type="protein sequence ID" value="KAL2508469.1"/>
    <property type="molecule type" value="Genomic_DNA"/>
</dbReference>